<dbReference type="InterPro" id="IPR016032">
    <property type="entry name" value="Sig_transdc_resp-reg_C-effctor"/>
</dbReference>
<accession>A0A0F4T6J0</accession>
<dbReference type="InterPro" id="IPR001789">
    <property type="entry name" value="Sig_transdc_resp-reg_receiver"/>
</dbReference>
<dbReference type="SUPFAM" id="SSF52172">
    <property type="entry name" value="CheY-like"/>
    <property type="match status" value="1"/>
</dbReference>
<name>A0A0F4T6J0_PSEFL</name>
<dbReference type="SMART" id="SM00421">
    <property type="entry name" value="HTH_LUXR"/>
    <property type="match status" value="1"/>
</dbReference>
<reference evidence="8 9" key="1">
    <citation type="submission" date="2015-03" db="EMBL/GenBank/DDBJ databases">
        <title>Comparative genomics of Pseudomonas insights into diversity of traits involved in vanlence and defense.</title>
        <authorList>
            <person name="Qin Y."/>
        </authorList>
    </citation>
    <scope>NUCLEOTIDE SEQUENCE [LARGE SCALE GENOMIC DNA]</scope>
    <source>
        <strain evidence="8 9">C8</strain>
    </source>
</reference>
<dbReference type="CDD" id="cd17535">
    <property type="entry name" value="REC_NarL-like"/>
    <property type="match status" value="1"/>
</dbReference>
<sequence length="208" mass="23348">MKSALIVEDHPVVRSMIKLVLKGEGFTQIYEASRGDEVLALIREHQPDVVLLDLGLPGVAGLEVMDRIKAENTRCRVVVFTSLEAQFYQDRCMRAGAVAYVSKSKDLDDLKAAVNSVMAGYTYFAQIPSSSVSMGELQRSEKQLIDRLSNRELTILQYLARGSKNLEIAEIMHLSYKTVSTYKTRLTLKLNVSSSVHLRDFALRNHLI</sequence>
<dbReference type="PROSITE" id="PS00622">
    <property type="entry name" value="HTH_LUXR_1"/>
    <property type="match status" value="1"/>
</dbReference>
<evidence type="ECO:0000313" key="8">
    <source>
        <dbReference type="EMBL" id="KJZ39754.1"/>
    </source>
</evidence>
<gene>
    <name evidence="8" type="ORF">VC35_24585</name>
</gene>
<evidence type="ECO:0000313" key="9">
    <source>
        <dbReference type="Proteomes" id="UP000033588"/>
    </source>
</evidence>
<feature type="domain" description="Response regulatory" evidence="7">
    <location>
        <begin position="3"/>
        <end position="118"/>
    </location>
</feature>
<dbReference type="PROSITE" id="PS50043">
    <property type="entry name" value="HTH_LUXR_2"/>
    <property type="match status" value="1"/>
</dbReference>
<evidence type="ECO:0000259" key="6">
    <source>
        <dbReference type="PROSITE" id="PS50043"/>
    </source>
</evidence>
<dbReference type="InterPro" id="IPR000792">
    <property type="entry name" value="Tscrpt_reg_LuxR_C"/>
</dbReference>
<dbReference type="Pfam" id="PF00072">
    <property type="entry name" value="Response_reg"/>
    <property type="match status" value="1"/>
</dbReference>
<evidence type="ECO:0000256" key="5">
    <source>
        <dbReference type="PROSITE-ProRule" id="PRU00169"/>
    </source>
</evidence>
<protein>
    <submittedName>
        <fullName evidence="8">LuxR family transcriptional regulator</fullName>
    </submittedName>
</protein>
<evidence type="ECO:0000259" key="7">
    <source>
        <dbReference type="PROSITE" id="PS50110"/>
    </source>
</evidence>
<evidence type="ECO:0000256" key="4">
    <source>
        <dbReference type="ARBA" id="ARBA00023163"/>
    </source>
</evidence>
<dbReference type="Pfam" id="PF00196">
    <property type="entry name" value="GerE"/>
    <property type="match status" value="1"/>
</dbReference>
<dbReference type="PATRIC" id="fig|294.132.peg.4237"/>
<dbReference type="Gene3D" id="1.10.10.10">
    <property type="entry name" value="Winged helix-like DNA-binding domain superfamily/Winged helix DNA-binding domain"/>
    <property type="match status" value="1"/>
</dbReference>
<keyword evidence="2" id="KW-0805">Transcription regulation</keyword>
<dbReference type="OrthoDB" id="5593303at2"/>
<feature type="modified residue" description="4-aspartylphosphate" evidence="5">
    <location>
        <position position="53"/>
    </location>
</feature>
<evidence type="ECO:0000256" key="1">
    <source>
        <dbReference type="ARBA" id="ARBA00022553"/>
    </source>
</evidence>
<dbReference type="Gene3D" id="3.40.50.2300">
    <property type="match status" value="1"/>
</dbReference>
<dbReference type="AlphaFoldDB" id="A0A0F4T6J0"/>
<dbReference type="InterPro" id="IPR036388">
    <property type="entry name" value="WH-like_DNA-bd_sf"/>
</dbReference>
<keyword evidence="1 5" id="KW-0597">Phosphoprotein</keyword>
<proteinExistence type="predicted"/>
<evidence type="ECO:0000256" key="2">
    <source>
        <dbReference type="ARBA" id="ARBA00023015"/>
    </source>
</evidence>
<organism evidence="8 9">
    <name type="scientific">Pseudomonas fluorescens</name>
    <dbReference type="NCBI Taxonomy" id="294"/>
    <lineage>
        <taxon>Bacteria</taxon>
        <taxon>Pseudomonadati</taxon>
        <taxon>Pseudomonadota</taxon>
        <taxon>Gammaproteobacteria</taxon>
        <taxon>Pseudomonadales</taxon>
        <taxon>Pseudomonadaceae</taxon>
        <taxon>Pseudomonas</taxon>
    </lineage>
</organism>
<keyword evidence="3" id="KW-0238">DNA-binding</keyword>
<comment type="caution">
    <text evidence="8">The sequence shown here is derived from an EMBL/GenBank/DDBJ whole genome shotgun (WGS) entry which is preliminary data.</text>
</comment>
<dbReference type="Proteomes" id="UP000033588">
    <property type="component" value="Unassembled WGS sequence"/>
</dbReference>
<dbReference type="InterPro" id="IPR058245">
    <property type="entry name" value="NreC/VraR/RcsB-like_REC"/>
</dbReference>
<dbReference type="SMART" id="SM00448">
    <property type="entry name" value="REC"/>
    <property type="match status" value="1"/>
</dbReference>
<dbReference type="GO" id="GO:0003677">
    <property type="term" value="F:DNA binding"/>
    <property type="evidence" value="ECO:0007669"/>
    <property type="project" value="UniProtKB-KW"/>
</dbReference>
<dbReference type="GO" id="GO:0006355">
    <property type="term" value="P:regulation of DNA-templated transcription"/>
    <property type="evidence" value="ECO:0007669"/>
    <property type="project" value="InterPro"/>
</dbReference>
<feature type="domain" description="HTH luxR-type" evidence="6">
    <location>
        <begin position="141"/>
        <end position="206"/>
    </location>
</feature>
<dbReference type="InterPro" id="IPR039420">
    <property type="entry name" value="WalR-like"/>
</dbReference>
<dbReference type="PANTHER" id="PTHR43214:SF41">
    <property type="entry name" value="NITRATE_NITRITE RESPONSE REGULATOR PROTEIN NARP"/>
    <property type="match status" value="1"/>
</dbReference>
<dbReference type="PRINTS" id="PR00038">
    <property type="entry name" value="HTHLUXR"/>
</dbReference>
<dbReference type="RefSeq" id="WP_046043143.1">
    <property type="nucleotide sequence ID" value="NZ_LACC01000036.1"/>
</dbReference>
<dbReference type="SUPFAM" id="SSF46894">
    <property type="entry name" value="C-terminal effector domain of the bipartite response regulators"/>
    <property type="match status" value="1"/>
</dbReference>
<keyword evidence="4" id="KW-0804">Transcription</keyword>
<dbReference type="PANTHER" id="PTHR43214">
    <property type="entry name" value="TWO-COMPONENT RESPONSE REGULATOR"/>
    <property type="match status" value="1"/>
</dbReference>
<dbReference type="GO" id="GO:0000160">
    <property type="term" value="P:phosphorelay signal transduction system"/>
    <property type="evidence" value="ECO:0007669"/>
    <property type="project" value="InterPro"/>
</dbReference>
<dbReference type="EMBL" id="LACC01000036">
    <property type="protein sequence ID" value="KJZ39754.1"/>
    <property type="molecule type" value="Genomic_DNA"/>
</dbReference>
<evidence type="ECO:0000256" key="3">
    <source>
        <dbReference type="ARBA" id="ARBA00023125"/>
    </source>
</evidence>
<dbReference type="CDD" id="cd06170">
    <property type="entry name" value="LuxR_C_like"/>
    <property type="match status" value="1"/>
</dbReference>
<dbReference type="InterPro" id="IPR011006">
    <property type="entry name" value="CheY-like_superfamily"/>
</dbReference>
<dbReference type="PROSITE" id="PS50110">
    <property type="entry name" value="RESPONSE_REGULATORY"/>
    <property type="match status" value="1"/>
</dbReference>